<dbReference type="EMBL" id="SOJN01000149">
    <property type="protein sequence ID" value="TET43697.1"/>
    <property type="molecule type" value="Genomic_DNA"/>
</dbReference>
<name>A0A523UME0_UNCT6</name>
<dbReference type="Proteomes" id="UP000315525">
    <property type="component" value="Unassembled WGS sequence"/>
</dbReference>
<gene>
    <name evidence="1" type="ORF">E3J62_12620</name>
</gene>
<evidence type="ECO:0000313" key="1">
    <source>
        <dbReference type="EMBL" id="TET43697.1"/>
    </source>
</evidence>
<sequence length="562" mass="64462">MNKSAIAIVALAFMIGCSSVSEYRIKTLSPSGAESISEPSEREISEQYDFLDNSIFSQIPRIFCRSGKEESKNVDPFGQVLDSDWFTNRNAATPLSIEGIVKGPNKGDGPDTSGMWEVIKGKSRGVTVGFHVKDSRGDIYVIKFDPLGHPELASSSEVICTKFFYAAGYNTPENYIAVFCPDRLRVGKNAKFVDKRGVKRLMKQADLDEILSRVPWRDDAKIRVMASKYLSGKPKGPFSYRGRRRDDPEDLIPHEDRRELRGLGVICAWLNHVDIVGKNTLDMYVEDNGRKYLKHYLIDFGSTLGNASRPPHFEGGHEYTIDFVETLKSLFTFGIYKRSWEDLEFIDLPSIGYFESKVFEPARWKANYPNPAFQNMTNLDRYWGARVVASFSDEHIEAVVKSGHLTNLDSEKYLIRILQERRDKLVRYWYGKVNPLDNFAIAKDGTDKSFLHFEDLAVKAGFCSAEKCVYRCRLYHHNFQGKPELMTEYLLTKPPIALDGVIKDLVEAKVKEKDTKREDRYFFLEIHGKREKELSRNKYVRVHLYYEQKSQDFSIVGVEHEG</sequence>
<evidence type="ECO:0000313" key="2">
    <source>
        <dbReference type="Proteomes" id="UP000315525"/>
    </source>
</evidence>
<organism evidence="1 2">
    <name type="scientific">candidate division TA06 bacterium</name>
    <dbReference type="NCBI Taxonomy" id="2250710"/>
    <lineage>
        <taxon>Bacteria</taxon>
        <taxon>Bacteria division TA06</taxon>
    </lineage>
</organism>
<dbReference type="PROSITE" id="PS51257">
    <property type="entry name" value="PROKAR_LIPOPROTEIN"/>
    <property type="match status" value="1"/>
</dbReference>
<dbReference type="AlphaFoldDB" id="A0A523UME0"/>
<protein>
    <submittedName>
        <fullName evidence="1">Uncharacterized protein</fullName>
    </submittedName>
</protein>
<reference evidence="1 2" key="1">
    <citation type="submission" date="2019-03" db="EMBL/GenBank/DDBJ databases">
        <title>Metabolic potential of uncultured bacteria and archaea associated with petroleum seepage in deep-sea sediments.</title>
        <authorList>
            <person name="Dong X."/>
            <person name="Hubert C."/>
        </authorList>
    </citation>
    <scope>NUCLEOTIDE SEQUENCE [LARGE SCALE GENOMIC DNA]</scope>
    <source>
        <strain evidence="1">E44_bin18</strain>
    </source>
</reference>
<comment type="caution">
    <text evidence="1">The sequence shown here is derived from an EMBL/GenBank/DDBJ whole genome shotgun (WGS) entry which is preliminary data.</text>
</comment>
<accession>A0A523UME0</accession>
<proteinExistence type="predicted"/>